<accession>A0ABQ0BKQ9</accession>
<dbReference type="SUPFAM" id="SSF56349">
    <property type="entry name" value="DNA breaking-rejoining enzymes"/>
    <property type="match status" value="2"/>
</dbReference>
<dbReference type="InterPro" id="IPR010998">
    <property type="entry name" value="Integrase_recombinase_N"/>
</dbReference>
<dbReference type="InterPro" id="IPR011010">
    <property type="entry name" value="DNA_brk_join_enz"/>
</dbReference>
<organism evidence="5 6">
    <name type="scientific">Blautia hominis</name>
    <dbReference type="NCBI Taxonomy" id="2025493"/>
    <lineage>
        <taxon>Bacteria</taxon>
        <taxon>Bacillati</taxon>
        <taxon>Bacillota</taxon>
        <taxon>Clostridia</taxon>
        <taxon>Lachnospirales</taxon>
        <taxon>Lachnospiraceae</taxon>
        <taxon>Blautia</taxon>
    </lineage>
</organism>
<proteinExistence type="inferred from homology"/>
<evidence type="ECO:0000256" key="3">
    <source>
        <dbReference type="ARBA" id="ARBA00023172"/>
    </source>
</evidence>
<evidence type="ECO:0000256" key="1">
    <source>
        <dbReference type="ARBA" id="ARBA00008857"/>
    </source>
</evidence>
<dbReference type="RefSeq" id="WP_256162416.1">
    <property type="nucleotide sequence ID" value="NZ_BAABYW010000003.1"/>
</dbReference>
<dbReference type="Pfam" id="PF00589">
    <property type="entry name" value="Phage_integrase"/>
    <property type="match status" value="1"/>
</dbReference>
<dbReference type="CDD" id="cd01189">
    <property type="entry name" value="INT_ICEBs1_C_like"/>
    <property type="match status" value="1"/>
</dbReference>
<comment type="caution">
    <text evidence="5">The sequence shown here is derived from an EMBL/GenBank/DDBJ whole genome shotgun (WGS) entry which is preliminary data.</text>
</comment>
<dbReference type="InterPro" id="IPR002104">
    <property type="entry name" value="Integrase_catalytic"/>
</dbReference>
<dbReference type="InterPro" id="IPR050090">
    <property type="entry name" value="Tyrosine_recombinase_XerCD"/>
</dbReference>
<dbReference type="EMBL" id="BAABYW010000003">
    <property type="protein sequence ID" value="GAA6412046.1"/>
    <property type="molecule type" value="Genomic_DNA"/>
</dbReference>
<dbReference type="PANTHER" id="PTHR30349:SF41">
    <property type="entry name" value="INTEGRASE_RECOMBINASE PROTEIN MJ0367-RELATED"/>
    <property type="match status" value="1"/>
</dbReference>
<dbReference type="Proteomes" id="UP001600943">
    <property type="component" value="Unassembled WGS sequence"/>
</dbReference>
<evidence type="ECO:0000313" key="6">
    <source>
        <dbReference type="Proteomes" id="UP001600943"/>
    </source>
</evidence>
<evidence type="ECO:0000256" key="2">
    <source>
        <dbReference type="ARBA" id="ARBA00023125"/>
    </source>
</evidence>
<name>A0ABQ0BKQ9_9FIRM</name>
<dbReference type="Gene3D" id="1.10.150.130">
    <property type="match status" value="2"/>
</dbReference>
<feature type="domain" description="Tyr recombinase" evidence="4">
    <location>
        <begin position="282"/>
        <end position="486"/>
    </location>
</feature>
<evidence type="ECO:0000259" key="4">
    <source>
        <dbReference type="PROSITE" id="PS51898"/>
    </source>
</evidence>
<keyword evidence="3" id="KW-0233">DNA recombination</keyword>
<dbReference type="PANTHER" id="PTHR30349">
    <property type="entry name" value="PHAGE INTEGRASE-RELATED"/>
    <property type="match status" value="1"/>
</dbReference>
<dbReference type="PROSITE" id="PS51898">
    <property type="entry name" value="TYR_RECOMBINASE"/>
    <property type="match status" value="1"/>
</dbReference>
<comment type="similarity">
    <text evidence="1">Belongs to the 'phage' integrase family.</text>
</comment>
<reference evidence="5 6" key="1">
    <citation type="submission" date="2024-04" db="EMBL/GenBank/DDBJ databases">
        <title>Defined microbial consortia suppress multidrug-resistant proinflammatory Enterobacteriaceae via ecological control.</title>
        <authorList>
            <person name="Furuichi M."/>
            <person name="Kawaguchi T."/>
            <person name="Pust M."/>
            <person name="Yasuma K."/>
            <person name="Plichta D."/>
            <person name="Hasegawa N."/>
            <person name="Ohya T."/>
            <person name="Bhattarai S."/>
            <person name="Sasajima S."/>
            <person name="Aoto Y."/>
            <person name="Tuganbaev T."/>
            <person name="Yaginuma M."/>
            <person name="Ueda M."/>
            <person name="Okahashi N."/>
            <person name="Amafuji K."/>
            <person name="Kiridooshi Y."/>
            <person name="Sugita K."/>
            <person name="Strazar M."/>
            <person name="Skelly A."/>
            <person name="Suda W."/>
            <person name="Hattori M."/>
            <person name="Nakamoto N."/>
            <person name="Caballero S."/>
            <person name="Norman J."/>
            <person name="Olle B."/>
            <person name="Tanoue T."/>
            <person name="Arita M."/>
            <person name="Bucci V."/>
            <person name="Atarashi K."/>
            <person name="Xavier R."/>
            <person name="Honda K."/>
        </authorList>
    </citation>
    <scope>NUCLEOTIDE SEQUENCE [LARGE SCALE GENOMIC DNA]</scope>
    <source>
        <strain evidence="6">k04-0078-D8-1</strain>
    </source>
</reference>
<evidence type="ECO:0000313" key="5">
    <source>
        <dbReference type="EMBL" id="GAA6412046.1"/>
    </source>
</evidence>
<dbReference type="Gene3D" id="1.10.443.10">
    <property type="entry name" value="Intergrase catalytic core"/>
    <property type="match status" value="1"/>
</dbReference>
<protein>
    <recommendedName>
        <fullName evidence="4">Tyr recombinase domain-containing protein</fullName>
    </recommendedName>
</protein>
<keyword evidence="2" id="KW-0238">DNA-binding</keyword>
<keyword evidence="6" id="KW-1185">Reference proteome</keyword>
<gene>
    <name evidence="5" type="ORF">K040078D81_61630</name>
</gene>
<sequence>MVAGHLRIQNGIYQMILCYKNKKNKRCTKSISTGLPAKGNKKKAEMLLAKTRKEYIPPLWDRDTLLKDFVADWLTYAPLEPEVYAEYKNHAVNYITPYFGDKDISIGELTAKDLEAYFLDLKKKRKVTQAGAVKHLVKTSHFIIQSALDHAVQSDWISHNVAYDIDPTTGQAEILFADFILDWLAVIQYKVQITTYAGYVSNVTKRIEPYFREKGHTLNDLYENPKYIQDYYTYELEVNKVKPNTVIRRHANIHKSLEYAVQLNLLKGNPADRVERPEENDYTAQYYNTEELAEMFKAFRGDPLEICVILAAFYGMRRSEVLGVKWSSIDFVNKTITVRHVVTDIYLNGKCQHISKDKTKSKSSTRKLPLIPQFEAVLVPLWQRQQYEHELCGKSYSRQYLDYVNKNEIGELLKPGYVSDHFSLILRKNKLRKIRFHDLRHSCATLLYSCGVDLKSIQEWLGHSTIGTTANIYTHFDYTQKIETANAIVGNFPMISAGASF</sequence>
<dbReference type="InterPro" id="IPR013762">
    <property type="entry name" value="Integrase-like_cat_sf"/>
</dbReference>